<dbReference type="Proteomes" id="UP000683428">
    <property type="component" value="Chromosome"/>
</dbReference>
<proteinExistence type="predicted"/>
<accession>A0A975XUX8</accession>
<dbReference type="GO" id="GO:0006974">
    <property type="term" value="P:DNA damage response"/>
    <property type="evidence" value="ECO:0007669"/>
    <property type="project" value="TreeGrafter"/>
</dbReference>
<organism evidence="2 3">
    <name type="scientific">Azospira inquinata</name>
    <dbReference type="NCBI Taxonomy" id="2785627"/>
    <lineage>
        <taxon>Bacteria</taxon>
        <taxon>Pseudomonadati</taxon>
        <taxon>Pseudomonadota</taxon>
        <taxon>Betaproteobacteria</taxon>
        <taxon>Rhodocyclales</taxon>
        <taxon>Rhodocyclaceae</taxon>
        <taxon>Azospira</taxon>
    </lineage>
</organism>
<feature type="signal peptide" evidence="1">
    <location>
        <begin position="1"/>
        <end position="24"/>
    </location>
</feature>
<reference evidence="2" key="1">
    <citation type="submission" date="2020-11" db="EMBL/GenBank/DDBJ databases">
        <title>Azospira inquinata sp. nov.</title>
        <authorList>
            <person name="Moe W.M."/>
            <person name="Mikes M.C."/>
        </authorList>
    </citation>
    <scope>NUCLEOTIDE SEQUENCE</scope>
    <source>
        <strain evidence="2">Azo-3</strain>
    </source>
</reference>
<name>A0A975XUX8_9RHOO</name>
<dbReference type="EMBL" id="CP064782">
    <property type="protein sequence ID" value="QWT49263.1"/>
    <property type="molecule type" value="Genomic_DNA"/>
</dbReference>
<dbReference type="RefSeq" id="WP_216127720.1">
    <property type="nucleotide sequence ID" value="NZ_CP064782.1"/>
</dbReference>
<feature type="chain" id="PRO_5037593764" evidence="1">
    <location>
        <begin position="25"/>
        <end position="233"/>
    </location>
</feature>
<keyword evidence="1" id="KW-0732">Signal</keyword>
<sequence>MTFPRPFRPLLCCLWLGLAWPALASAAEPENMPPRADLSVSASRPAVNDQLQAVVFTEASGATPAALAAKVNPLIASGLRLAKAYPQVKAKSGTSQTFPVYGKNGRVDSWRLRSEIELESGDSTALAELLGKLQNTLMLETLQFQPSPEGRQRAEDGAIQDALTAFKARAALVAASLGKPWRIRHISINTNGERPVMPMMRTKMLAAEAAPMPVEGGESTITATVSGQIDLVE</sequence>
<evidence type="ECO:0000256" key="1">
    <source>
        <dbReference type="SAM" id="SignalP"/>
    </source>
</evidence>
<dbReference type="InterPro" id="IPR052022">
    <property type="entry name" value="26kDa_periplasmic_antigen"/>
</dbReference>
<dbReference type="InterPro" id="IPR007497">
    <property type="entry name" value="SIMPL/DUF541"/>
</dbReference>
<dbReference type="PANTHER" id="PTHR34387:SF1">
    <property type="entry name" value="PERIPLASMIC IMMUNOGENIC PROTEIN"/>
    <property type="match status" value="1"/>
</dbReference>
<protein>
    <submittedName>
        <fullName evidence="2">SIMPL domain-containing protein</fullName>
    </submittedName>
</protein>
<evidence type="ECO:0000313" key="3">
    <source>
        <dbReference type="Proteomes" id="UP000683428"/>
    </source>
</evidence>
<dbReference type="PANTHER" id="PTHR34387">
    <property type="entry name" value="SLR1258 PROTEIN"/>
    <property type="match status" value="1"/>
</dbReference>
<dbReference type="AlphaFoldDB" id="A0A975XUX8"/>
<evidence type="ECO:0000313" key="2">
    <source>
        <dbReference type="EMBL" id="QWT49263.1"/>
    </source>
</evidence>
<dbReference type="KEGG" id="aiq:Azoinq_01185"/>
<gene>
    <name evidence="2" type="ORF">Azoinq_01185</name>
</gene>
<keyword evidence="3" id="KW-1185">Reference proteome</keyword>
<dbReference type="Pfam" id="PF04402">
    <property type="entry name" value="SIMPL"/>
    <property type="match status" value="1"/>
</dbReference>